<proteinExistence type="predicted"/>
<dbReference type="Proteomes" id="UP000030761">
    <property type="component" value="Unassembled WGS sequence"/>
</dbReference>
<dbReference type="AlphaFoldDB" id="A0AB34NXP3"/>
<reference evidence="2 3" key="1">
    <citation type="submission" date="2010-03" db="EMBL/GenBank/DDBJ databases">
        <title>The Genome Sequence of Lactobacillus gasseri strain SV-16A-US.</title>
        <authorList>
            <consortium name="The Broad Institute Genome Sequencing Platform"/>
            <person name="Ward D."/>
            <person name="Earl A."/>
            <person name="Feldgarden M."/>
            <person name="Gevers D."/>
            <person name="Young S.K."/>
            <person name="Zeng Q."/>
            <person name="Koehrsen M."/>
            <person name="Alvarado L."/>
            <person name="Berlin A."/>
            <person name="Bochicchio J."/>
            <person name="Borenstein D."/>
            <person name="Chapman S.B."/>
            <person name="Chen Z."/>
            <person name="Engels R."/>
            <person name="Freedman E."/>
            <person name="Gellesch M."/>
            <person name="Goldberg J."/>
            <person name="Griggs A."/>
            <person name="Gujja S."/>
            <person name="Heilman E."/>
            <person name="Heiman D."/>
            <person name="Hepburn T."/>
            <person name="Howarth C."/>
            <person name="Jen D."/>
            <person name="Larson L."/>
            <person name="Mehta T."/>
            <person name="Park D."/>
            <person name="Pearson M."/>
            <person name="Roberts A."/>
            <person name="Saif S."/>
            <person name="Shea T."/>
            <person name="Shenoy N."/>
            <person name="Sisk P."/>
            <person name="Stolte C."/>
            <person name="Sykes S."/>
            <person name="Thomson T."/>
            <person name="Walk T."/>
            <person name="White J."/>
            <person name="Yandava C."/>
            <person name="Liu Y."/>
            <person name="Xu Q."/>
            <person name="Haas B."/>
            <person name="Nusbaum C."/>
            <person name="Birren B."/>
        </authorList>
    </citation>
    <scope>NUCLEOTIDE SEQUENCE [LARGE SCALE GENOMIC DNA]</scope>
    <source>
        <strain evidence="2 3">SV-16A-US</strain>
    </source>
</reference>
<evidence type="ECO:0000313" key="2">
    <source>
        <dbReference type="EMBL" id="KFL96316.1"/>
    </source>
</evidence>
<name>A0AB34NXP3_LACGS</name>
<protein>
    <submittedName>
        <fullName evidence="2">Uncharacterized protein</fullName>
    </submittedName>
</protein>
<organism evidence="2 3">
    <name type="scientific">Lactobacillus gasseri SV-16A-US</name>
    <dbReference type="NCBI Taxonomy" id="575604"/>
    <lineage>
        <taxon>Bacteria</taxon>
        <taxon>Bacillati</taxon>
        <taxon>Bacillota</taxon>
        <taxon>Bacilli</taxon>
        <taxon>Lactobacillales</taxon>
        <taxon>Lactobacillaceae</taxon>
        <taxon>Lactobacillus</taxon>
    </lineage>
</organism>
<dbReference type="EMBL" id="KN050677">
    <property type="protein sequence ID" value="KFL96316.1"/>
    <property type="molecule type" value="Genomic_DNA"/>
</dbReference>
<feature type="compositionally biased region" description="Basic residues" evidence="1">
    <location>
        <begin position="1"/>
        <end position="10"/>
    </location>
</feature>
<sequence>MSKKRIRNITKPKQNISQPKHKDFSDRFYIDFTQYPHWIDSINEKYFVNSLKDQNEAAKKFYFIISKIFPDLEEMGKDIFTSKYQHCHKIEGDKLITAKKIIKKIDNLDIGEDVNLWQISAKNARNVRIVGSMVTSDMFIFYPLFIDYHHFLYSSKKYNQRDFKNNKFFPQEEYK</sequence>
<gene>
    <name evidence="2" type="ORF">HMPREF5175_01829</name>
</gene>
<accession>A0AB34NXP3</accession>
<dbReference type="RefSeq" id="WP_035425190.1">
    <property type="nucleotide sequence ID" value="NZ_KN050677.1"/>
</dbReference>
<evidence type="ECO:0000313" key="3">
    <source>
        <dbReference type="Proteomes" id="UP000030761"/>
    </source>
</evidence>
<feature type="region of interest" description="Disordered" evidence="1">
    <location>
        <begin position="1"/>
        <end position="20"/>
    </location>
</feature>
<evidence type="ECO:0000256" key="1">
    <source>
        <dbReference type="SAM" id="MobiDB-lite"/>
    </source>
</evidence>